<reference evidence="3 4" key="1">
    <citation type="submission" date="2014-03" db="EMBL/GenBank/DDBJ databases">
        <title>Genomics of Bifidobacteria.</title>
        <authorList>
            <person name="Ventura M."/>
            <person name="Milani C."/>
            <person name="Lugli G.A."/>
        </authorList>
    </citation>
    <scope>NUCLEOTIDE SEQUENCE [LARGE SCALE GENOMIC DNA]</scope>
    <source>
        <strain evidence="3 4">DSM 21395</strain>
    </source>
</reference>
<dbReference type="InterPro" id="IPR036249">
    <property type="entry name" value="Thioredoxin-like_sf"/>
</dbReference>
<organism evidence="3 4">
    <name type="scientific">Bifidobacterium mongoliense DSM 21395</name>
    <dbReference type="NCBI Taxonomy" id="1437603"/>
    <lineage>
        <taxon>Bacteria</taxon>
        <taxon>Bacillati</taxon>
        <taxon>Actinomycetota</taxon>
        <taxon>Actinomycetes</taxon>
        <taxon>Bifidobacteriales</taxon>
        <taxon>Bifidobacteriaceae</taxon>
        <taxon>Bifidobacterium</taxon>
    </lineage>
</organism>
<dbReference type="Proteomes" id="UP000029082">
    <property type="component" value="Unassembled WGS sequence"/>
</dbReference>
<accession>A0A087C1B0</accession>
<sequence>MTKTTNDMTRMTGALDMAGAKTATANDTAAKATTGRTRATSASVGGSPAEAGQPTEATRRGDGITFICYSRCSTCAKARRWLDEHGVSYTSRDIVTDRPNVRELTSWFHASGLPLRRMFNTSGQRYRALGLKDRLGSMSEDEALTLLASDGMLVKRPLVVSAHGILVGFQPKAWGTALSSTGDALE</sequence>
<dbReference type="SUPFAM" id="SSF52833">
    <property type="entry name" value="Thioredoxin-like"/>
    <property type="match status" value="1"/>
</dbReference>
<dbReference type="EMBL" id="JGZE01000010">
    <property type="protein sequence ID" value="KFI77060.1"/>
    <property type="molecule type" value="Genomic_DNA"/>
</dbReference>
<gene>
    <name evidence="3" type="ORF">BMON_0617</name>
</gene>
<dbReference type="eggNOG" id="COG1393">
    <property type="taxonomic scope" value="Bacteria"/>
</dbReference>
<dbReference type="CDD" id="cd03036">
    <property type="entry name" value="ArsC_like"/>
    <property type="match status" value="1"/>
</dbReference>
<dbReference type="STRING" id="1437603.GCA_000771525_00225"/>
<dbReference type="RefSeq" id="WP_237745330.1">
    <property type="nucleotide sequence ID" value="NZ_JDUO01000001.1"/>
</dbReference>
<feature type="compositionally biased region" description="Low complexity" evidence="2">
    <location>
        <begin position="22"/>
        <end position="43"/>
    </location>
</feature>
<dbReference type="PANTHER" id="PTHR30041">
    <property type="entry name" value="ARSENATE REDUCTASE"/>
    <property type="match status" value="1"/>
</dbReference>
<proteinExistence type="inferred from homology"/>
<dbReference type="PROSITE" id="PS51353">
    <property type="entry name" value="ARSC"/>
    <property type="match status" value="1"/>
</dbReference>
<comment type="caution">
    <text evidence="3">The sequence shown here is derived from an EMBL/GenBank/DDBJ whole genome shotgun (WGS) entry which is preliminary data.</text>
</comment>
<dbReference type="AlphaFoldDB" id="A0A087C1B0"/>
<comment type="similarity">
    <text evidence="1">Belongs to the ArsC family.</text>
</comment>
<dbReference type="Pfam" id="PF03960">
    <property type="entry name" value="ArsC"/>
    <property type="match status" value="1"/>
</dbReference>
<dbReference type="InterPro" id="IPR006660">
    <property type="entry name" value="Arsenate_reductase-like"/>
</dbReference>
<evidence type="ECO:0000256" key="1">
    <source>
        <dbReference type="PROSITE-ProRule" id="PRU01282"/>
    </source>
</evidence>
<feature type="region of interest" description="Disordered" evidence="2">
    <location>
        <begin position="22"/>
        <end position="57"/>
    </location>
</feature>
<dbReference type="Gene3D" id="3.40.30.10">
    <property type="entry name" value="Glutaredoxin"/>
    <property type="match status" value="1"/>
</dbReference>
<keyword evidence="4" id="KW-1185">Reference proteome</keyword>
<name>A0A087C1B0_9BIFI</name>
<protein>
    <submittedName>
        <fullName evidence="3">ArsC family protein</fullName>
    </submittedName>
</protein>
<evidence type="ECO:0000313" key="4">
    <source>
        <dbReference type="Proteomes" id="UP000029082"/>
    </source>
</evidence>
<evidence type="ECO:0000256" key="2">
    <source>
        <dbReference type="SAM" id="MobiDB-lite"/>
    </source>
</evidence>
<evidence type="ECO:0000313" key="3">
    <source>
        <dbReference type="EMBL" id="KFI77060.1"/>
    </source>
</evidence>
<dbReference type="InterPro" id="IPR006504">
    <property type="entry name" value="Tscrpt_reg_Spx/MgsR"/>
</dbReference>
<dbReference type="NCBIfam" id="TIGR01617">
    <property type="entry name" value="arsC_related"/>
    <property type="match status" value="1"/>
</dbReference>
<dbReference type="PANTHER" id="PTHR30041:SF8">
    <property type="entry name" value="PROTEIN YFFB"/>
    <property type="match status" value="1"/>
</dbReference>
<dbReference type="GeneID" id="93093781"/>